<feature type="transmembrane region" description="Helical" evidence="7">
    <location>
        <begin position="605"/>
        <end position="627"/>
    </location>
</feature>
<keyword evidence="6" id="KW-0325">Glycoprotein</keyword>
<dbReference type="PANTHER" id="PTHR12385">
    <property type="entry name" value="CHOLINE TRANSPORTER-LIKE (SLC FAMILY 44)"/>
    <property type="match status" value="1"/>
</dbReference>
<comment type="function">
    <text evidence="7">Choline transporter.</text>
</comment>
<feature type="transmembrane region" description="Helical" evidence="7">
    <location>
        <begin position="33"/>
        <end position="53"/>
    </location>
</feature>
<dbReference type="InterPro" id="IPR007603">
    <property type="entry name" value="Choline_transptr-like"/>
</dbReference>
<evidence type="ECO:0000256" key="2">
    <source>
        <dbReference type="ARBA" id="ARBA00007168"/>
    </source>
</evidence>
<feature type="transmembrane region" description="Helical" evidence="7">
    <location>
        <begin position="245"/>
        <end position="264"/>
    </location>
</feature>
<feature type="transmembrane region" description="Helical" evidence="7">
    <location>
        <begin position="325"/>
        <end position="348"/>
    </location>
</feature>
<evidence type="ECO:0000313" key="9">
    <source>
        <dbReference type="Proteomes" id="UP001627154"/>
    </source>
</evidence>
<evidence type="ECO:0000256" key="1">
    <source>
        <dbReference type="ARBA" id="ARBA00004141"/>
    </source>
</evidence>
<keyword evidence="9" id="KW-1185">Reference proteome</keyword>
<feature type="transmembrane region" description="Helical" evidence="7">
    <location>
        <begin position="276"/>
        <end position="296"/>
    </location>
</feature>
<keyword evidence="5 7" id="KW-0472">Membrane</keyword>
<keyword evidence="4 7" id="KW-1133">Transmembrane helix</keyword>
<proteinExistence type="inferred from homology"/>
<comment type="similarity">
    <text evidence="2 7">Belongs to the CTL (choline transporter-like) family.</text>
</comment>
<accession>A0ABD2XFJ9</accession>
<comment type="subcellular location">
    <subcellularLocation>
        <location evidence="7">Cell membrane</location>
        <topology evidence="7">Multi-pass membrane protein</topology>
    </subcellularLocation>
    <subcellularLocation>
        <location evidence="1">Membrane</location>
        <topology evidence="1">Multi-pass membrane protein</topology>
    </subcellularLocation>
</comment>
<name>A0ABD2XFJ9_9HYME</name>
<dbReference type="PANTHER" id="PTHR12385:SF14">
    <property type="entry name" value="CHOLINE TRANSPORTER-LIKE 2"/>
    <property type="match status" value="1"/>
</dbReference>
<sequence length="666" mass="75412">MMANNQEKYGKKIPYDPLWKGPVDVIRFPTDRIWLVTFLLYTSVYIANAIYGLSRGNLNKLDIPYDYADRACGLDPEVQDKPYLLILDLKNCSGLEHECLAPSTCVSQCPTENFIYKRETNTDSLDKVKEKLHCTADINVTSIASFDQLDLLISHKKCAKWYLKSEPWRNKCLAQNAWEGHENETISSDELFEVRVAIKEMEHIVQKFYSYSTKALTPTLVAIICGGVLALLYVIQLRWFAVPSFYASVAVFLLLAFFGIYKLIEDYVHHKKSDTLISLICVSLIVLLVIALIIIMRKNIYLGCQLIKESSKAMMQLPMTLVFPILPYLLYVLVIALTTTALLSFSTITIPKYIIDRIGDGTADGCQCLGNYTDLLDGAPCDPIVFSNECSANGQPCQFLQCRQDRIENPQYISFLHTINVVGFIWLMFFISGFEYMVLGGAFASWYWTYNKNNVRKYCVLESLFRTTRFHLGTVSIGSLILTVSQIVKLIFRALQDRLRSTGAGACAGSLCFCFRYAYEMLDSLLNFLNYNAYIMCAIHGKGFCQSAKSAFNLIMRNLMKIVAVDTITDWMFVMAKLFVASMAVFGVSLYYSLTLDEETADPEFVGIALLGTAIGVFMIASVFFSVQSVAVKTIFLCFIEDSERNDGTEEKPYFMSNKLMKLIYK</sequence>
<dbReference type="EMBL" id="JBJJXI010000026">
    <property type="protein sequence ID" value="KAL3404197.1"/>
    <property type="molecule type" value="Genomic_DNA"/>
</dbReference>
<evidence type="ECO:0000313" key="8">
    <source>
        <dbReference type="EMBL" id="KAL3404197.1"/>
    </source>
</evidence>
<evidence type="ECO:0000256" key="3">
    <source>
        <dbReference type="ARBA" id="ARBA00022692"/>
    </source>
</evidence>
<feature type="transmembrane region" description="Helical" evidence="7">
    <location>
        <begin position="215"/>
        <end position="239"/>
    </location>
</feature>
<dbReference type="Proteomes" id="UP001627154">
    <property type="component" value="Unassembled WGS sequence"/>
</dbReference>
<evidence type="ECO:0000256" key="5">
    <source>
        <dbReference type="ARBA" id="ARBA00023136"/>
    </source>
</evidence>
<dbReference type="GO" id="GO:0022857">
    <property type="term" value="F:transmembrane transporter activity"/>
    <property type="evidence" value="ECO:0007669"/>
    <property type="project" value="UniProtKB-UniRule"/>
</dbReference>
<dbReference type="Pfam" id="PF04515">
    <property type="entry name" value="Choline_transpo"/>
    <property type="match status" value="1"/>
</dbReference>
<dbReference type="GO" id="GO:0005886">
    <property type="term" value="C:plasma membrane"/>
    <property type="evidence" value="ECO:0007669"/>
    <property type="project" value="UniProtKB-SubCell"/>
</dbReference>
<dbReference type="AlphaFoldDB" id="A0ABD2XFJ9"/>
<evidence type="ECO:0000256" key="6">
    <source>
        <dbReference type="ARBA" id="ARBA00023180"/>
    </source>
</evidence>
<feature type="transmembrane region" description="Helical" evidence="7">
    <location>
        <begin position="573"/>
        <end position="593"/>
    </location>
</feature>
<comment type="caution">
    <text evidence="8">The sequence shown here is derived from an EMBL/GenBank/DDBJ whole genome shotgun (WGS) entry which is preliminary data.</text>
</comment>
<evidence type="ECO:0000256" key="7">
    <source>
        <dbReference type="RuleBase" id="RU368066"/>
    </source>
</evidence>
<keyword evidence="3 7" id="KW-0812">Transmembrane</keyword>
<gene>
    <name evidence="8" type="ORF">TKK_003173</name>
</gene>
<protein>
    <recommendedName>
        <fullName evidence="7">Choline transporter-like protein</fullName>
    </recommendedName>
</protein>
<reference evidence="8 9" key="1">
    <citation type="journal article" date="2024" name="bioRxiv">
        <title>A reference genome for Trichogramma kaykai: A tiny desert-dwelling parasitoid wasp with competing sex-ratio distorters.</title>
        <authorList>
            <person name="Culotta J."/>
            <person name="Lindsey A.R."/>
        </authorList>
    </citation>
    <scope>NUCLEOTIDE SEQUENCE [LARGE SCALE GENOMIC DNA]</scope>
    <source>
        <strain evidence="8 9">KSX58</strain>
    </source>
</reference>
<evidence type="ECO:0000256" key="4">
    <source>
        <dbReference type="ARBA" id="ARBA00022989"/>
    </source>
</evidence>
<feature type="transmembrane region" description="Helical" evidence="7">
    <location>
        <begin position="470"/>
        <end position="492"/>
    </location>
</feature>
<organism evidence="8 9">
    <name type="scientific">Trichogramma kaykai</name>
    <dbReference type="NCBI Taxonomy" id="54128"/>
    <lineage>
        <taxon>Eukaryota</taxon>
        <taxon>Metazoa</taxon>
        <taxon>Ecdysozoa</taxon>
        <taxon>Arthropoda</taxon>
        <taxon>Hexapoda</taxon>
        <taxon>Insecta</taxon>
        <taxon>Pterygota</taxon>
        <taxon>Neoptera</taxon>
        <taxon>Endopterygota</taxon>
        <taxon>Hymenoptera</taxon>
        <taxon>Apocrita</taxon>
        <taxon>Proctotrupomorpha</taxon>
        <taxon>Chalcidoidea</taxon>
        <taxon>Trichogrammatidae</taxon>
        <taxon>Trichogramma</taxon>
    </lineage>
</organism>